<keyword evidence="4" id="KW-0539">Nucleus</keyword>
<dbReference type="PANTHER" id="PTHR23236">
    <property type="entry name" value="EUKARYOTIC TRANSLATION INITIATION FACTOR 4B/4H"/>
    <property type="match status" value="1"/>
</dbReference>
<reference evidence="8 9" key="1">
    <citation type="submission" date="2017-10" db="EMBL/GenBank/DDBJ databases">
        <title>A novel species of cold-tolerant Malassezia isolated from bats.</title>
        <authorList>
            <person name="Lorch J.M."/>
            <person name="Palmer J.M."/>
            <person name="Vanderwolf K.J."/>
            <person name="Schmidt K.Z."/>
            <person name="Verant M.L."/>
            <person name="Weller T.J."/>
            <person name="Blehert D.S."/>
        </authorList>
    </citation>
    <scope>NUCLEOTIDE SEQUENCE [LARGE SCALE GENOMIC DNA]</scope>
    <source>
        <strain evidence="8 9">NWHC:44797-103</strain>
    </source>
</reference>
<feature type="compositionally biased region" description="Polar residues" evidence="6">
    <location>
        <begin position="12"/>
        <end position="21"/>
    </location>
</feature>
<dbReference type="PANTHER" id="PTHR23236:SF12">
    <property type="entry name" value="EUKARYOTIC INITIATION FACTOR 4B-RELATED"/>
    <property type="match status" value="1"/>
</dbReference>
<organism evidence="8 9">
    <name type="scientific">Malassezia vespertilionis</name>
    <dbReference type="NCBI Taxonomy" id="2020962"/>
    <lineage>
        <taxon>Eukaryota</taxon>
        <taxon>Fungi</taxon>
        <taxon>Dikarya</taxon>
        <taxon>Basidiomycota</taxon>
        <taxon>Ustilaginomycotina</taxon>
        <taxon>Malasseziomycetes</taxon>
        <taxon>Malasseziales</taxon>
        <taxon>Malasseziaceae</taxon>
        <taxon>Malassezia</taxon>
    </lineage>
</organism>
<evidence type="ECO:0000313" key="8">
    <source>
        <dbReference type="EMBL" id="PKI83838.1"/>
    </source>
</evidence>
<dbReference type="SUPFAM" id="SSF54928">
    <property type="entry name" value="RNA-binding domain, RBD"/>
    <property type="match status" value="1"/>
</dbReference>
<dbReference type="GO" id="GO:0008143">
    <property type="term" value="F:poly(A) binding"/>
    <property type="evidence" value="ECO:0007669"/>
    <property type="project" value="TreeGrafter"/>
</dbReference>
<keyword evidence="9" id="KW-1185">Reference proteome</keyword>
<feature type="region of interest" description="Disordered" evidence="6">
    <location>
        <begin position="1"/>
        <end position="52"/>
    </location>
</feature>
<evidence type="ECO:0000256" key="1">
    <source>
        <dbReference type="ARBA" id="ARBA00022884"/>
    </source>
</evidence>
<dbReference type="Gene3D" id="3.30.70.330">
    <property type="match status" value="1"/>
</dbReference>
<dbReference type="Proteomes" id="UP000232875">
    <property type="component" value="Unassembled WGS sequence"/>
</dbReference>
<gene>
    <name evidence="8" type="primary">SGN1</name>
    <name evidence="8" type="ORF">MVES_001888</name>
</gene>
<dbReference type="SMART" id="SM01385">
    <property type="entry name" value="DSS1_SEM1"/>
    <property type="match status" value="1"/>
</dbReference>
<name>A0A2N1JBA2_9BASI</name>
<dbReference type="SMART" id="SM00360">
    <property type="entry name" value="RRM"/>
    <property type="match status" value="1"/>
</dbReference>
<evidence type="ECO:0000256" key="4">
    <source>
        <dbReference type="RuleBase" id="RU369057"/>
    </source>
</evidence>
<feature type="coiled-coil region" evidence="5">
    <location>
        <begin position="137"/>
        <end position="178"/>
    </location>
</feature>
<dbReference type="GO" id="GO:0008541">
    <property type="term" value="C:proteasome regulatory particle, lid subcomplex"/>
    <property type="evidence" value="ECO:0007669"/>
    <property type="project" value="UniProtKB-UniRule"/>
</dbReference>
<feature type="domain" description="RRM" evidence="7">
    <location>
        <begin position="199"/>
        <end position="276"/>
    </location>
</feature>
<dbReference type="GO" id="GO:0006406">
    <property type="term" value="P:mRNA export from nucleus"/>
    <property type="evidence" value="ECO:0007669"/>
    <property type="project" value="UniProtKB-UniRule"/>
</dbReference>
<dbReference type="GO" id="GO:0005634">
    <property type="term" value="C:nucleus"/>
    <property type="evidence" value="ECO:0007669"/>
    <property type="project" value="UniProtKB-SubCell"/>
</dbReference>
<dbReference type="Pfam" id="PF00076">
    <property type="entry name" value="RRM_1"/>
    <property type="match status" value="1"/>
</dbReference>
<feature type="region of interest" description="Disordered" evidence="6">
    <location>
        <begin position="275"/>
        <end position="313"/>
    </location>
</feature>
<evidence type="ECO:0000256" key="6">
    <source>
        <dbReference type="SAM" id="MobiDB-lite"/>
    </source>
</evidence>
<keyword evidence="4" id="KW-0647">Proteasome</keyword>
<dbReference type="InterPro" id="IPR012677">
    <property type="entry name" value="Nucleotide-bd_a/b_plait_sf"/>
</dbReference>
<comment type="subcellular location">
    <subcellularLocation>
        <location evidence="4">Nucleus</location>
    </subcellularLocation>
</comment>
<dbReference type="AlphaFoldDB" id="A0A2N1JBA2"/>
<keyword evidence="5" id="KW-0175">Coiled coil</keyword>
<evidence type="ECO:0000256" key="2">
    <source>
        <dbReference type="ARBA" id="ARBA00034491"/>
    </source>
</evidence>
<dbReference type="PROSITE" id="PS50102">
    <property type="entry name" value="RRM"/>
    <property type="match status" value="1"/>
</dbReference>
<dbReference type="STRING" id="2020962.A0A2N1JBA2"/>
<dbReference type="InterPro" id="IPR007834">
    <property type="entry name" value="DSS1_SEM1"/>
</dbReference>
<dbReference type="CDD" id="cd12306">
    <property type="entry name" value="RRM_II_PABPs"/>
    <property type="match status" value="1"/>
</dbReference>
<proteinExistence type="inferred from homology"/>
<sequence>MSGPDNAKPETGNASSAQQQDTTEKVNVPSLGALDEDDEFEEFESADWPEQDTVLRGVQTGDAGAASVALDMSGSARSGGDHLWEDNWDDDDIEDEFSVALRHVLTETGSPKRTSLFAPRFMSANQDISEYEHGSELRTEQREAEGEDAELVAMKQRVAEMEAEAASLRELNEAVDENNGVSAADAFPSEQEKVEIDARSVYVGNVDYGATPEEIQQHFQSCGTIHRVTILCDKFTGHPKGFAYVEFADPAFVQNASALNESLFRGRLLKVTPKRTNLPGLAPRGRGRGRGHRGGYRGFRGRGRGFRGRGRGW</sequence>
<evidence type="ECO:0000313" key="9">
    <source>
        <dbReference type="Proteomes" id="UP000232875"/>
    </source>
</evidence>
<evidence type="ECO:0000256" key="5">
    <source>
        <dbReference type="SAM" id="Coils"/>
    </source>
</evidence>
<feature type="compositionally biased region" description="Acidic residues" evidence="6">
    <location>
        <begin position="34"/>
        <end position="50"/>
    </location>
</feature>
<keyword evidence="1 3" id="KW-0694">RNA-binding</keyword>
<dbReference type="InterPro" id="IPR035979">
    <property type="entry name" value="RBD_domain_sf"/>
</dbReference>
<dbReference type="EMBL" id="KZ454990">
    <property type="protein sequence ID" value="PKI83838.1"/>
    <property type="molecule type" value="Genomic_DNA"/>
</dbReference>
<dbReference type="Pfam" id="PF05160">
    <property type="entry name" value="DSS1_SEM1"/>
    <property type="match status" value="1"/>
</dbReference>
<accession>A0A2N1JBA2</accession>
<evidence type="ECO:0000259" key="7">
    <source>
        <dbReference type="PROSITE" id="PS50102"/>
    </source>
</evidence>
<protein>
    <recommendedName>
        <fullName evidence="4">26S proteasome complex subunit SEM1</fullName>
    </recommendedName>
</protein>
<feature type="compositionally biased region" description="Basic residues" evidence="6">
    <location>
        <begin position="285"/>
        <end position="313"/>
    </location>
</feature>
<dbReference type="OrthoDB" id="4726at2759"/>
<comment type="function">
    <text evidence="4">Component of the 26S proteasome, a multiprotein complex involved in the ATP-dependent degradation of ubiquitinated proteins.</text>
</comment>
<dbReference type="InterPro" id="IPR000504">
    <property type="entry name" value="RRM_dom"/>
</dbReference>
<evidence type="ECO:0000256" key="3">
    <source>
        <dbReference type="PROSITE-ProRule" id="PRU00176"/>
    </source>
</evidence>
<dbReference type="GO" id="GO:0005737">
    <property type="term" value="C:cytoplasm"/>
    <property type="evidence" value="ECO:0007669"/>
    <property type="project" value="TreeGrafter"/>
</dbReference>
<dbReference type="GO" id="GO:0043248">
    <property type="term" value="P:proteasome assembly"/>
    <property type="evidence" value="ECO:0007669"/>
    <property type="project" value="UniProtKB-UniRule"/>
</dbReference>
<comment type="similarity">
    <text evidence="2 4">Belongs to the DSS1/SEM1 family.</text>
</comment>